<dbReference type="EMBL" id="MH536811">
    <property type="protein sequence ID" value="AXG66134.1"/>
    <property type="molecule type" value="Genomic_DNA"/>
</dbReference>
<name>A0A345GT62_9CAUD</name>
<reference evidence="1 2" key="1">
    <citation type="submission" date="2018-06" db="EMBL/GenBank/DDBJ databases">
        <authorList>
            <person name="Moussa A."/>
            <person name="Couoh J.M."/>
            <person name="Harbem L."/>
            <person name="Okocha J.C."/>
            <person name="Taylor D."/>
            <person name="Teutsch A.B."/>
            <person name="Smith B.R."/>
            <person name="Suri N."/>
            <person name="Layton S.R."/>
            <person name="Kim T."/>
            <person name="Hughes L.E."/>
            <person name="Garlena R.A."/>
            <person name="Russell D.A."/>
            <person name="Pope W.H."/>
            <person name="Jacobs-Sera D."/>
            <person name="Hatfull G.F."/>
        </authorList>
    </citation>
    <scope>NUCLEOTIDE SEQUENCE [LARGE SCALE GENOMIC DNA]</scope>
</reference>
<proteinExistence type="predicted"/>
<sequence>MDPAKRVERVNAGIKAQETIKSQCERDGDSVGAKRAQKKIDEYKRELNNLGRQV</sequence>
<evidence type="ECO:0000313" key="1">
    <source>
        <dbReference type="EMBL" id="AXG66134.1"/>
    </source>
</evidence>
<evidence type="ECO:0000313" key="2">
    <source>
        <dbReference type="Proteomes" id="UP000259354"/>
    </source>
</evidence>
<protein>
    <submittedName>
        <fullName evidence="1">Uncharacterized protein</fullName>
    </submittedName>
</protein>
<dbReference type="RefSeq" id="YP_009838979.1">
    <property type="nucleotide sequence ID" value="NC_048719.1"/>
</dbReference>
<dbReference type="Proteomes" id="UP000259354">
    <property type="component" value="Segment"/>
</dbReference>
<organism evidence="1 2">
    <name type="scientific">Streptomyces phage Annadreamy</name>
    <dbReference type="NCBI Taxonomy" id="2250335"/>
    <lineage>
        <taxon>Viruses</taxon>
        <taxon>Duplodnaviria</taxon>
        <taxon>Heunggongvirae</taxon>
        <taxon>Uroviricota</taxon>
        <taxon>Caudoviricetes</taxon>
        <taxon>Stanwilliamsviridae</taxon>
        <taxon>Loccivirinae</taxon>
        <taxon>Annadreamyvirus</taxon>
        <taxon>Annadreamyvirus annadreamy</taxon>
    </lineage>
</organism>
<accession>A0A345GT62</accession>
<dbReference type="GeneID" id="55609153"/>
<gene>
    <name evidence="1" type="primary">10</name>
    <name evidence="1" type="ORF">SEA_ANNADREAMY_10</name>
</gene>
<dbReference type="KEGG" id="vg:55609153"/>
<keyword evidence="2" id="KW-1185">Reference proteome</keyword>